<evidence type="ECO:0000256" key="1">
    <source>
        <dbReference type="ARBA" id="ARBA00001917"/>
    </source>
</evidence>
<organism evidence="4 5">
    <name type="scientific">Apiospora kogelbergensis</name>
    <dbReference type="NCBI Taxonomy" id="1337665"/>
    <lineage>
        <taxon>Eukaryota</taxon>
        <taxon>Fungi</taxon>
        <taxon>Dikarya</taxon>
        <taxon>Ascomycota</taxon>
        <taxon>Pezizomycotina</taxon>
        <taxon>Sordariomycetes</taxon>
        <taxon>Xylariomycetidae</taxon>
        <taxon>Amphisphaeriales</taxon>
        <taxon>Apiosporaceae</taxon>
        <taxon>Apiospora</taxon>
    </lineage>
</organism>
<comment type="caution">
    <text evidence="4">The sequence shown here is derived from an EMBL/GenBank/DDBJ whole genome shotgun (WGS) entry which is preliminary data.</text>
</comment>
<dbReference type="PROSITE" id="PS51349">
    <property type="entry name" value="FMN_HYDROXY_ACID_DH_2"/>
    <property type="match status" value="1"/>
</dbReference>
<accession>A0AAW0QIV1</accession>
<keyword evidence="5" id="KW-1185">Reference proteome</keyword>
<dbReference type="Pfam" id="PF01070">
    <property type="entry name" value="FMN_dh"/>
    <property type="match status" value="1"/>
</dbReference>
<dbReference type="EMBL" id="JAQQWP010000010">
    <property type="protein sequence ID" value="KAK8096826.1"/>
    <property type="molecule type" value="Genomic_DNA"/>
</dbReference>
<evidence type="ECO:0000313" key="4">
    <source>
        <dbReference type="EMBL" id="KAK8096826.1"/>
    </source>
</evidence>
<keyword evidence="2" id="KW-0560">Oxidoreductase</keyword>
<dbReference type="PANTHER" id="PTHR10578">
    <property type="entry name" value="S -2-HYDROXY-ACID OXIDASE-RELATED"/>
    <property type="match status" value="1"/>
</dbReference>
<evidence type="ECO:0000259" key="3">
    <source>
        <dbReference type="PROSITE" id="PS51349"/>
    </source>
</evidence>
<dbReference type="PANTHER" id="PTHR10578:SF75">
    <property type="entry name" value="L-LACTATE DEHYDROGENASE (AFU_ORTHOLOGUE AFUA_4G07050)"/>
    <property type="match status" value="1"/>
</dbReference>
<proteinExistence type="predicted"/>
<gene>
    <name evidence="4" type="ORF">PG999_012770</name>
</gene>
<comment type="cofactor">
    <cofactor evidence="1">
        <name>FMN</name>
        <dbReference type="ChEBI" id="CHEBI:58210"/>
    </cofactor>
</comment>
<dbReference type="SUPFAM" id="SSF51395">
    <property type="entry name" value="FMN-linked oxidoreductases"/>
    <property type="match status" value="1"/>
</dbReference>
<dbReference type="Proteomes" id="UP001392437">
    <property type="component" value="Unassembled WGS sequence"/>
</dbReference>
<dbReference type="InterPro" id="IPR013785">
    <property type="entry name" value="Aldolase_TIM"/>
</dbReference>
<feature type="domain" description="FMN hydroxy acid dehydrogenase" evidence="3">
    <location>
        <begin position="1"/>
        <end position="145"/>
    </location>
</feature>
<name>A0AAW0QIV1_9PEZI</name>
<sequence>MTWPLTHVGGDPGPLKQWKDIPDSKPCIIKGIQSAANVHKAVEVGVDGIVVSNHARRHVDGAIASLDALKKIVGAVGEKTYFMYDSGIRGASDVLKALVLGAKFVFVGRLWVWRLSAGGEEGVRHIMKSLLAELDILMNVSGYPD</sequence>
<evidence type="ECO:0000313" key="5">
    <source>
        <dbReference type="Proteomes" id="UP001392437"/>
    </source>
</evidence>
<dbReference type="Gene3D" id="3.20.20.70">
    <property type="entry name" value="Aldolase class I"/>
    <property type="match status" value="1"/>
</dbReference>
<protein>
    <recommendedName>
        <fullName evidence="3">FMN hydroxy acid dehydrogenase domain-containing protein</fullName>
    </recommendedName>
</protein>
<reference evidence="4 5" key="1">
    <citation type="submission" date="2023-01" db="EMBL/GenBank/DDBJ databases">
        <title>Analysis of 21 Apiospora genomes using comparative genomics revels a genus with tremendous synthesis potential of carbohydrate active enzymes and secondary metabolites.</title>
        <authorList>
            <person name="Sorensen T."/>
        </authorList>
    </citation>
    <scope>NUCLEOTIDE SEQUENCE [LARGE SCALE GENOMIC DNA]</scope>
    <source>
        <strain evidence="4 5">CBS 117206</strain>
    </source>
</reference>
<evidence type="ECO:0000256" key="2">
    <source>
        <dbReference type="ARBA" id="ARBA00023002"/>
    </source>
</evidence>
<dbReference type="AlphaFoldDB" id="A0AAW0QIV1"/>
<dbReference type="InterPro" id="IPR000262">
    <property type="entry name" value="FMN-dep_DH"/>
</dbReference>
<dbReference type="InterPro" id="IPR037396">
    <property type="entry name" value="FMN_HAD"/>
</dbReference>
<dbReference type="GO" id="GO:0016491">
    <property type="term" value="F:oxidoreductase activity"/>
    <property type="evidence" value="ECO:0007669"/>
    <property type="project" value="UniProtKB-KW"/>
</dbReference>